<evidence type="ECO:0000256" key="1">
    <source>
        <dbReference type="PROSITE-ProRule" id="PRU00473"/>
    </source>
</evidence>
<comment type="caution">
    <text evidence="5">The sequence shown here is derived from an EMBL/GenBank/DDBJ whole genome shotgun (WGS) entry which is preliminary data.</text>
</comment>
<dbReference type="InterPro" id="IPR038522">
    <property type="entry name" value="T4/T6SS_DotU_sf"/>
</dbReference>
<feature type="compositionally biased region" description="Basic and acidic residues" evidence="2">
    <location>
        <begin position="484"/>
        <end position="494"/>
    </location>
</feature>
<evidence type="ECO:0000256" key="3">
    <source>
        <dbReference type="SAM" id="Phobius"/>
    </source>
</evidence>
<dbReference type="AlphaFoldDB" id="A0A7Y9XZD8"/>
<dbReference type="InterPro" id="IPR036737">
    <property type="entry name" value="OmpA-like_sf"/>
</dbReference>
<dbReference type="CDD" id="cd07185">
    <property type="entry name" value="OmpA_C-like"/>
    <property type="match status" value="1"/>
</dbReference>
<dbReference type="PROSITE" id="PS51123">
    <property type="entry name" value="OMPA_2"/>
    <property type="match status" value="1"/>
</dbReference>
<feature type="compositionally biased region" description="Pro residues" evidence="2">
    <location>
        <begin position="51"/>
        <end position="81"/>
    </location>
</feature>
<dbReference type="InterPro" id="IPR017732">
    <property type="entry name" value="T4/T6SS_DotU"/>
</dbReference>
<reference evidence="5 6" key="1">
    <citation type="submission" date="2020-07" db="EMBL/GenBank/DDBJ databases">
        <title>Genomic Encyclopedia of Type Strains, Phase IV (KMG-IV): sequencing the most valuable type-strain genomes for metagenomic binning, comparative biology and taxonomic classification.</title>
        <authorList>
            <person name="Goeker M."/>
        </authorList>
    </citation>
    <scope>NUCLEOTIDE SEQUENCE [LARGE SCALE GENOMIC DNA]</scope>
    <source>
        <strain evidence="5 6">DSM 29043</strain>
    </source>
</reference>
<dbReference type="InterPro" id="IPR006665">
    <property type="entry name" value="OmpA-like"/>
</dbReference>
<feature type="compositionally biased region" description="Pro residues" evidence="2">
    <location>
        <begin position="34"/>
        <end position="43"/>
    </location>
</feature>
<sequence length="501" mass="54082">MSGDNNSGGGNRTVFRPSPLSGMRQGQQGGAGAAPPPPPPPPQNWGTGGYEPPPQFGTPQPPPPQAAPPQTPMFYDNPPPGFVGAGQNEAAFVQSQHRLNDEDIPTPKLARESRSLLVMEASAVLALAASVRSGRARISMPAFHKEASERIAAYDRAIAPAYPEEVRMRARYALCATVDDIAQNLPNIGQDGAEWARRSLVVMFFRENIGGDRFWQLVDQLLARPAENAELIELFADCLAAGFEGRFRVMPDGRARLQQIIHNLYGALEHPRSLSQQVISPHWKGADAPLNKVGLWNKVMLIAAATVAGLLLIYIILRLLLMASGSDPWDGINNITPSEPLRLSREGTAPPPSADSAQASRLKGFLEPEINEGLVVVEEDASTVRVRTTIGQLFESGSDQLEPGRAALFTRIGKAVEEEEGYVKVEGHADSDQIATLAFPDNTALSKARAETVAGIIRSEVSQPGRVSVEGYGDARPIATNETAEGKSKNRRVEVVVPRRR</sequence>
<feature type="domain" description="OmpA-like" evidence="4">
    <location>
        <begin position="381"/>
        <end position="501"/>
    </location>
</feature>
<feature type="region of interest" description="Disordered" evidence="2">
    <location>
        <begin position="1"/>
        <end position="86"/>
    </location>
</feature>
<dbReference type="PRINTS" id="PR01023">
    <property type="entry name" value="NAFLGMOTY"/>
</dbReference>
<dbReference type="Gene3D" id="3.30.1330.60">
    <property type="entry name" value="OmpA-like domain"/>
    <property type="match status" value="1"/>
</dbReference>
<keyword evidence="6" id="KW-1185">Reference proteome</keyword>
<evidence type="ECO:0000313" key="6">
    <source>
        <dbReference type="Proteomes" id="UP000522081"/>
    </source>
</evidence>
<dbReference type="RefSeq" id="WP_179407930.1">
    <property type="nucleotide sequence ID" value="NZ_BMGF01000004.1"/>
</dbReference>
<dbReference type="NCBIfam" id="NF038228">
    <property type="entry name" value="IcmH_DotU_IVB"/>
    <property type="match status" value="1"/>
</dbReference>
<evidence type="ECO:0000259" key="4">
    <source>
        <dbReference type="PROSITE" id="PS51123"/>
    </source>
</evidence>
<feature type="transmembrane region" description="Helical" evidence="3">
    <location>
        <begin position="299"/>
        <end position="321"/>
    </location>
</feature>
<organism evidence="5 6">
    <name type="scientific">Novosphingobium marinum</name>
    <dbReference type="NCBI Taxonomy" id="1514948"/>
    <lineage>
        <taxon>Bacteria</taxon>
        <taxon>Pseudomonadati</taxon>
        <taxon>Pseudomonadota</taxon>
        <taxon>Alphaproteobacteria</taxon>
        <taxon>Sphingomonadales</taxon>
        <taxon>Sphingomonadaceae</taxon>
        <taxon>Novosphingobium</taxon>
    </lineage>
</organism>
<dbReference type="SUPFAM" id="SSF103088">
    <property type="entry name" value="OmpA-like"/>
    <property type="match status" value="1"/>
</dbReference>
<proteinExistence type="predicted"/>
<keyword evidence="3" id="KW-1133">Transmembrane helix</keyword>
<evidence type="ECO:0000256" key="2">
    <source>
        <dbReference type="SAM" id="MobiDB-lite"/>
    </source>
</evidence>
<dbReference type="Pfam" id="PF09850">
    <property type="entry name" value="DotU"/>
    <property type="match status" value="1"/>
</dbReference>
<keyword evidence="3" id="KW-0812">Transmembrane</keyword>
<evidence type="ECO:0000313" key="5">
    <source>
        <dbReference type="EMBL" id="NYH96083.1"/>
    </source>
</evidence>
<feature type="compositionally biased region" description="Gly residues" evidence="2">
    <location>
        <begin position="1"/>
        <end position="11"/>
    </location>
</feature>
<dbReference type="Gene3D" id="1.25.40.590">
    <property type="entry name" value="Type IV / VI secretion system, DotU"/>
    <property type="match status" value="1"/>
</dbReference>
<feature type="region of interest" description="Disordered" evidence="2">
    <location>
        <begin position="467"/>
        <end position="501"/>
    </location>
</feature>
<dbReference type="InterPro" id="IPR050330">
    <property type="entry name" value="Bact_OuterMem_StrucFunc"/>
</dbReference>
<dbReference type="PANTHER" id="PTHR30329:SF19">
    <property type="entry name" value="OUTER MEMBRANE PROTEIN, OMPA FAMILY"/>
    <property type="match status" value="1"/>
</dbReference>
<feature type="region of interest" description="Disordered" evidence="2">
    <location>
        <begin position="338"/>
        <end position="359"/>
    </location>
</feature>
<dbReference type="NCBIfam" id="TIGR03349">
    <property type="entry name" value="IV_VI_DotU"/>
    <property type="match status" value="1"/>
</dbReference>
<dbReference type="EMBL" id="JACBZF010000004">
    <property type="protein sequence ID" value="NYH96083.1"/>
    <property type="molecule type" value="Genomic_DNA"/>
</dbReference>
<accession>A0A7Y9XZD8</accession>
<dbReference type="PANTHER" id="PTHR30329">
    <property type="entry name" value="STATOR ELEMENT OF FLAGELLAR MOTOR COMPLEX"/>
    <property type="match status" value="1"/>
</dbReference>
<dbReference type="Pfam" id="PF00691">
    <property type="entry name" value="OmpA"/>
    <property type="match status" value="1"/>
</dbReference>
<dbReference type="GO" id="GO:0016020">
    <property type="term" value="C:membrane"/>
    <property type="evidence" value="ECO:0007669"/>
    <property type="project" value="UniProtKB-UniRule"/>
</dbReference>
<dbReference type="Proteomes" id="UP000522081">
    <property type="component" value="Unassembled WGS sequence"/>
</dbReference>
<gene>
    <name evidence="5" type="ORF">FHS75_002415</name>
</gene>
<keyword evidence="1 3" id="KW-0472">Membrane</keyword>
<protein>
    <submittedName>
        <fullName evidence="5">Type VI secretion system protein ImpK</fullName>
    </submittedName>
</protein>
<name>A0A7Y9XZD8_9SPHN</name>